<sequence length="202" mass="20973">MTGAPAHPAGVLGGAWSWSGAEPSGHAGPDGHVEVTAPAGSDLYRMPGVREIDAVPSFGRDVEGDFTLTVRTEVRPAAGGGRFADAGGVLVHTAGGWAKFCVERAPDGRWTLVTVVALPYSDEAAGPALAGPRAELGVVREGRRAAFLHRPEPAQGPCFVRTFTVPDGPLRVALFAQAPFSPSCTAVFDGPALSPEPLRDRR</sequence>
<evidence type="ECO:0000256" key="1">
    <source>
        <dbReference type="SAM" id="MobiDB-lite"/>
    </source>
</evidence>
<evidence type="ECO:0000313" key="2">
    <source>
        <dbReference type="EMBL" id="XDP98436.1"/>
    </source>
</evidence>
<dbReference type="AlphaFoldDB" id="A0AB39M000"/>
<reference evidence="2" key="1">
    <citation type="submission" date="2024-07" db="EMBL/GenBank/DDBJ databases">
        <authorList>
            <person name="Yu S.T."/>
        </authorList>
    </citation>
    <scope>NUCLEOTIDE SEQUENCE</scope>
    <source>
        <strain evidence="2">R02</strain>
        <plasmid evidence="2">unnamed1</plasmid>
    </source>
</reference>
<accession>A0AB39M000</accession>
<name>A0AB39M000_9ACTN</name>
<feature type="region of interest" description="Disordered" evidence="1">
    <location>
        <begin position="14"/>
        <end position="38"/>
    </location>
</feature>
<gene>
    <name evidence="2" type="ORF">AB5J57_33575</name>
</gene>
<keyword evidence="2" id="KW-0614">Plasmid</keyword>
<dbReference type="RefSeq" id="WP_369162107.1">
    <property type="nucleotide sequence ID" value="NZ_CP163430.1"/>
</dbReference>
<dbReference type="InterPro" id="IPR009784">
    <property type="entry name" value="DUF1349"/>
</dbReference>
<dbReference type="Gene3D" id="2.60.120.200">
    <property type="match status" value="1"/>
</dbReference>
<proteinExistence type="predicted"/>
<dbReference type="Pfam" id="PF07081">
    <property type="entry name" value="DUF1349"/>
    <property type="match status" value="1"/>
</dbReference>
<geneLocation type="plasmid" evidence="2">
    <name>unnamed1</name>
</geneLocation>
<organism evidence="2">
    <name type="scientific">Streptomyces sp. R02</name>
    <dbReference type="NCBI Taxonomy" id="3238623"/>
    <lineage>
        <taxon>Bacteria</taxon>
        <taxon>Bacillati</taxon>
        <taxon>Actinomycetota</taxon>
        <taxon>Actinomycetes</taxon>
        <taxon>Kitasatosporales</taxon>
        <taxon>Streptomycetaceae</taxon>
        <taxon>Streptomyces</taxon>
    </lineage>
</organism>
<dbReference type="EMBL" id="CP163430">
    <property type="protein sequence ID" value="XDP98436.1"/>
    <property type="molecule type" value="Genomic_DNA"/>
</dbReference>
<protein>
    <submittedName>
        <fullName evidence="2">DUF1349 domain-containing protein</fullName>
    </submittedName>
</protein>